<dbReference type="PANTHER" id="PTHR18867">
    <property type="entry name" value="RAD50"/>
    <property type="match status" value="1"/>
</dbReference>
<comment type="catalytic activity">
    <reaction evidence="14">
        <text>ATP + H2O = ADP + phosphate + H(+)</text>
        <dbReference type="Rhea" id="RHEA:13065"/>
        <dbReference type="ChEBI" id="CHEBI:15377"/>
        <dbReference type="ChEBI" id="CHEBI:15378"/>
        <dbReference type="ChEBI" id="CHEBI:30616"/>
        <dbReference type="ChEBI" id="CHEBI:43474"/>
        <dbReference type="ChEBI" id="CHEBI:456216"/>
    </reaction>
</comment>
<dbReference type="PANTHER" id="PTHR18867:SF12">
    <property type="entry name" value="DNA REPAIR PROTEIN RAD50"/>
    <property type="match status" value="1"/>
</dbReference>
<keyword evidence="13" id="KW-0539">Nucleus</keyword>
<evidence type="ECO:0000256" key="2">
    <source>
        <dbReference type="ARBA" id="ARBA00004123"/>
    </source>
</evidence>
<dbReference type="SUPFAM" id="SSF52540">
    <property type="entry name" value="P-loop containing nucleoside triphosphate hydrolases"/>
    <property type="match status" value="2"/>
</dbReference>
<accession>A0A0F4GKY0</accession>
<dbReference type="Pfam" id="PF13476">
    <property type="entry name" value="AAA_23"/>
    <property type="match status" value="1"/>
</dbReference>
<dbReference type="GO" id="GO:0046872">
    <property type="term" value="F:metal ion binding"/>
    <property type="evidence" value="ECO:0007669"/>
    <property type="project" value="UniProtKB-KW"/>
</dbReference>
<evidence type="ECO:0000256" key="16">
    <source>
        <dbReference type="SAM" id="MobiDB-lite"/>
    </source>
</evidence>
<feature type="region of interest" description="Disordered" evidence="16">
    <location>
        <begin position="927"/>
        <end position="947"/>
    </location>
</feature>
<dbReference type="OrthoDB" id="18797at2759"/>
<dbReference type="InterPro" id="IPR004584">
    <property type="entry name" value="Rad50_eukaryotes"/>
</dbReference>
<evidence type="ECO:0000313" key="19">
    <source>
        <dbReference type="Proteomes" id="UP000033647"/>
    </source>
</evidence>
<feature type="coiled-coil region" evidence="15">
    <location>
        <begin position="846"/>
        <end position="925"/>
    </location>
</feature>
<sequence length="1303" mass="148039">MSKIEKLSILGVRSFDHRKAMSIEFHAPLTLIVGMNGSGKTTIIECLKYATTGIMPPGSKGAAFIHDPAMAGEKEVMAQIKISFTSTENMKMVCTRNLQLTVTKTKPAGTFKTLDATIVMRKAGERNVISSRVAEIDTMMPRFLGVSRAVLESVIFCHQEESLWPMSSPKDLKEKFDQIFEALKYTKAIDNIKILQKNKKIELVQLKANEEIAKANNDKAIKLQKKLQTLTDQSDAMRDQVKEYGVQQREAQSRASEYFKKAGENELIVGKLQGRRIEKQTKEESVRSLRENIVEMTDSDQQLETMLQQYDERVEAYQDDLSAKKGQYQELEGEIQSARNRRIAKERECGSFEAQKENYDRHVEGRKRMIKETARSHDIRGYDLEIDDVQAKAFMDRITKMAREQQEEFEQARLELQDLLQQQQKELNRINERKSALGQSKATARQTITGYERKISSIQSQRNQIDVDEGARAALESRLQEKKGQLAKLQEALASAAWDTKIDGDNSELRRLEDVREKLDAESADASRRGGETAQLDLLKKGIQEDQRSLDTMTSSHGDKLTTVLGKAWSTSTIERDFERALKTADAELEEAKKQRDGTNSELGFLNSKLMERQAELANAKEDLKSAEKIIREACGERPQEYLAVMKRLEGERDVAKSATENFGQIVEYLQSCIDEGERVNACKTCCRGFKNRAELSRMIEQVQRQQQQQNGEDTKDDLQDAEEALDLAKGANSKYEEWERLSTKEIPTKKADLAKLEQEREKLVSQLEGLDTIFAEKSSNKSSVTNVERTVRNIQRYVSGIAEKQTAVDGLESKLQSVGASRGIEAVQTDVKKNSEDQKSVRARIADATRQQSKATANVNALQLEISNTQGSLSKADYELREKKRLDAQEEEYNKLTADQRDSIKKCDDELQGLSAKLSTAQAKYDEISSSGAEKDRELQAKSSKMGASLNKLKMAESEIKAYHDRGGDEQLRQGKRAVEDLKAEEARHEAEKTEVIRDIKKAEELLHNHADTRRSISDNQRYRRDLRQLKKVVEEIAELEEHNAEKDQEENNRQAQRWSMRMNEISAKQSSVIGQLKSLSDQIEADIEEYNVDYKDAAGSLKKAHVYVETTKAAIEDLGRYGSALDKAIMKYHSLKMEEINRIIAELWQKTYQGTDIDTILIRSEHETVKANKTYNYRVCMVKQDAELDMRGRCSAGQKVLASIIIRMALAECFGVNCGLIALDEPTTNLDSANIRALATSLSEIIKMRRQQSNFQLIIITHDEEFLTQMGSSDYTDDYFRVFRDEHQLSRIEKQSISEVL</sequence>
<reference evidence="18 19" key="1">
    <citation type="submission" date="2015-03" db="EMBL/GenBank/DDBJ databases">
        <title>RNA-seq based gene annotation and comparative genomics of four Zymoseptoria species reveal species-specific pathogenicity related genes and transposable element activity.</title>
        <authorList>
            <person name="Grandaubert J."/>
            <person name="Bhattacharyya A."/>
            <person name="Stukenbrock E.H."/>
        </authorList>
    </citation>
    <scope>NUCLEOTIDE SEQUENCE [LARGE SCALE GENOMIC DNA]</scope>
    <source>
        <strain evidence="18 19">Zb18110</strain>
    </source>
</reference>
<keyword evidence="11 15" id="KW-0175">Coiled coil</keyword>
<dbReference type="GO" id="GO:0006302">
    <property type="term" value="P:double-strand break repair"/>
    <property type="evidence" value="ECO:0007669"/>
    <property type="project" value="InterPro"/>
</dbReference>
<dbReference type="GO" id="GO:0051880">
    <property type="term" value="F:G-quadruplex DNA binding"/>
    <property type="evidence" value="ECO:0007669"/>
    <property type="project" value="TreeGrafter"/>
</dbReference>
<dbReference type="NCBIfam" id="TIGR00606">
    <property type="entry name" value="rad50"/>
    <property type="match status" value="1"/>
</dbReference>
<dbReference type="InterPro" id="IPR027417">
    <property type="entry name" value="P-loop_NTPase"/>
</dbReference>
<dbReference type="GO" id="GO:0030870">
    <property type="term" value="C:Mre11 complex"/>
    <property type="evidence" value="ECO:0007669"/>
    <property type="project" value="InterPro"/>
</dbReference>
<feature type="coiled-coil region" evidence="15">
    <location>
        <begin position="693"/>
        <end position="774"/>
    </location>
</feature>
<keyword evidence="8" id="KW-0227">DNA damage</keyword>
<gene>
    <name evidence="18" type="ORF">TI39_contig468g00028</name>
</gene>
<evidence type="ECO:0000256" key="7">
    <source>
        <dbReference type="ARBA" id="ARBA00022723"/>
    </source>
</evidence>
<evidence type="ECO:0000256" key="10">
    <source>
        <dbReference type="ARBA" id="ARBA00022833"/>
    </source>
</evidence>
<evidence type="ECO:0000256" key="6">
    <source>
        <dbReference type="ARBA" id="ARBA00022454"/>
    </source>
</evidence>
<evidence type="ECO:0000256" key="12">
    <source>
        <dbReference type="ARBA" id="ARBA00023204"/>
    </source>
</evidence>
<keyword evidence="10" id="KW-0862">Zinc</keyword>
<dbReference type="Pfam" id="PF13558">
    <property type="entry name" value="SbcC_Walker_B"/>
    <property type="match status" value="1"/>
</dbReference>
<evidence type="ECO:0000256" key="5">
    <source>
        <dbReference type="ARBA" id="ARBA00017893"/>
    </source>
</evidence>
<proteinExistence type="inferred from homology"/>
<dbReference type="GO" id="GO:0000722">
    <property type="term" value="P:telomere maintenance via recombination"/>
    <property type="evidence" value="ECO:0007669"/>
    <property type="project" value="TreeGrafter"/>
</dbReference>
<evidence type="ECO:0000256" key="11">
    <source>
        <dbReference type="ARBA" id="ARBA00023054"/>
    </source>
</evidence>
<dbReference type="GO" id="GO:0007004">
    <property type="term" value="P:telomere maintenance via telomerase"/>
    <property type="evidence" value="ECO:0007669"/>
    <property type="project" value="TreeGrafter"/>
</dbReference>
<dbReference type="EMBL" id="LAFY01000460">
    <property type="protein sequence ID" value="KJX97737.1"/>
    <property type="molecule type" value="Genomic_DNA"/>
</dbReference>
<dbReference type="GO" id="GO:0043047">
    <property type="term" value="F:single-stranded telomeric DNA binding"/>
    <property type="evidence" value="ECO:0007669"/>
    <property type="project" value="TreeGrafter"/>
</dbReference>
<organism evidence="18 19">
    <name type="scientific">Zymoseptoria brevis</name>
    <dbReference type="NCBI Taxonomy" id="1047168"/>
    <lineage>
        <taxon>Eukaryota</taxon>
        <taxon>Fungi</taxon>
        <taxon>Dikarya</taxon>
        <taxon>Ascomycota</taxon>
        <taxon>Pezizomycotina</taxon>
        <taxon>Dothideomycetes</taxon>
        <taxon>Dothideomycetidae</taxon>
        <taxon>Mycosphaerellales</taxon>
        <taxon>Mycosphaerellaceae</taxon>
        <taxon>Zymoseptoria</taxon>
    </lineage>
</organism>
<evidence type="ECO:0000259" key="17">
    <source>
        <dbReference type="Pfam" id="PF13476"/>
    </source>
</evidence>
<evidence type="ECO:0000256" key="9">
    <source>
        <dbReference type="ARBA" id="ARBA00022801"/>
    </source>
</evidence>
<dbReference type="InterPro" id="IPR038729">
    <property type="entry name" value="Rad50/SbcC_AAA"/>
</dbReference>
<feature type="domain" description="Rad50/SbcC-type AAA" evidence="17">
    <location>
        <begin position="6"/>
        <end position="232"/>
    </location>
</feature>
<comment type="similarity">
    <text evidence="4">Belongs to the SMC family. RAD50 subfamily.</text>
</comment>
<keyword evidence="19" id="KW-1185">Reference proteome</keyword>
<comment type="cofactor">
    <cofactor evidence="1">
        <name>Zn(2+)</name>
        <dbReference type="ChEBI" id="CHEBI:29105"/>
    </cofactor>
</comment>
<evidence type="ECO:0000313" key="18">
    <source>
        <dbReference type="EMBL" id="KJX97737.1"/>
    </source>
</evidence>
<protein>
    <recommendedName>
        <fullName evidence="5">DNA repair protein RAD50</fullName>
    </recommendedName>
</protein>
<evidence type="ECO:0000256" key="15">
    <source>
        <dbReference type="SAM" id="Coils"/>
    </source>
</evidence>
<keyword evidence="6" id="KW-0158">Chromosome</keyword>
<dbReference type="FunFam" id="3.40.50.300:FF:001195">
    <property type="entry name" value="DNA repair protein rad50"/>
    <property type="match status" value="1"/>
</dbReference>
<dbReference type="STRING" id="1047168.A0A0F4GKY0"/>
<feature type="coiled-coil region" evidence="15">
    <location>
        <begin position="213"/>
        <end position="240"/>
    </location>
</feature>
<feature type="coiled-coil region" evidence="15">
    <location>
        <begin position="472"/>
        <end position="529"/>
    </location>
</feature>
<feature type="coiled-coil region" evidence="15">
    <location>
        <begin position="575"/>
        <end position="637"/>
    </location>
</feature>
<feature type="coiled-coil region" evidence="15">
    <location>
        <begin position="395"/>
        <end position="440"/>
    </location>
</feature>
<feature type="coiled-coil region" evidence="15">
    <location>
        <begin position="973"/>
        <end position="1061"/>
    </location>
</feature>
<dbReference type="GO" id="GO:0016887">
    <property type="term" value="F:ATP hydrolysis activity"/>
    <property type="evidence" value="ECO:0007669"/>
    <property type="project" value="InterPro"/>
</dbReference>
<dbReference type="FunFam" id="3.40.50.300:FF:000947">
    <property type="entry name" value="DNA repair protein RAD50"/>
    <property type="match status" value="1"/>
</dbReference>
<dbReference type="Gene3D" id="3.40.50.300">
    <property type="entry name" value="P-loop containing nucleotide triphosphate hydrolases"/>
    <property type="match status" value="2"/>
</dbReference>
<name>A0A0F4GKY0_9PEZI</name>
<dbReference type="GO" id="GO:0003691">
    <property type="term" value="F:double-stranded telomeric DNA binding"/>
    <property type="evidence" value="ECO:0007669"/>
    <property type="project" value="TreeGrafter"/>
</dbReference>
<keyword evidence="9" id="KW-0378">Hydrolase</keyword>
<comment type="caution">
    <text evidence="18">The sequence shown here is derived from an EMBL/GenBank/DDBJ whole genome shotgun (WGS) entry which is preliminary data.</text>
</comment>
<keyword evidence="7" id="KW-0479">Metal-binding</keyword>
<evidence type="ECO:0000256" key="8">
    <source>
        <dbReference type="ARBA" id="ARBA00022763"/>
    </source>
</evidence>
<evidence type="ECO:0000256" key="3">
    <source>
        <dbReference type="ARBA" id="ARBA00004286"/>
    </source>
</evidence>
<dbReference type="GO" id="GO:0000794">
    <property type="term" value="C:condensed nuclear chromosome"/>
    <property type="evidence" value="ECO:0007669"/>
    <property type="project" value="TreeGrafter"/>
</dbReference>
<evidence type="ECO:0000256" key="1">
    <source>
        <dbReference type="ARBA" id="ARBA00001947"/>
    </source>
</evidence>
<keyword evidence="12" id="KW-0234">DNA repair</keyword>
<comment type="subcellular location">
    <subcellularLocation>
        <location evidence="3">Chromosome</location>
    </subcellularLocation>
    <subcellularLocation>
        <location evidence="2">Nucleus</location>
    </subcellularLocation>
</comment>
<evidence type="ECO:0000256" key="4">
    <source>
        <dbReference type="ARBA" id="ARBA00009439"/>
    </source>
</evidence>
<dbReference type="GO" id="GO:0070192">
    <property type="term" value="P:chromosome organization involved in meiotic cell cycle"/>
    <property type="evidence" value="ECO:0007669"/>
    <property type="project" value="TreeGrafter"/>
</dbReference>
<evidence type="ECO:0000256" key="13">
    <source>
        <dbReference type="ARBA" id="ARBA00023242"/>
    </source>
</evidence>
<dbReference type="Proteomes" id="UP000033647">
    <property type="component" value="Unassembled WGS sequence"/>
</dbReference>
<evidence type="ECO:0000256" key="14">
    <source>
        <dbReference type="ARBA" id="ARBA00049360"/>
    </source>
</evidence>
<feature type="coiled-coil region" evidence="15">
    <location>
        <begin position="300"/>
        <end position="348"/>
    </location>
</feature>